<evidence type="ECO:0000256" key="4">
    <source>
        <dbReference type="ARBA" id="ARBA00022833"/>
    </source>
</evidence>
<keyword evidence="3" id="KW-0863">Zinc-finger</keyword>
<dbReference type="Pfam" id="PF05699">
    <property type="entry name" value="Dimer_Tnp_hAT"/>
    <property type="match status" value="1"/>
</dbReference>
<dbReference type="Proteomes" id="UP000308730">
    <property type="component" value="Unassembled WGS sequence"/>
</dbReference>
<dbReference type="GO" id="GO:0008270">
    <property type="term" value="F:zinc ion binding"/>
    <property type="evidence" value="ECO:0007669"/>
    <property type="project" value="UniProtKB-KW"/>
</dbReference>
<dbReference type="EMBL" id="SGPM01000405">
    <property type="protein sequence ID" value="THH23039.1"/>
    <property type="molecule type" value="Genomic_DNA"/>
</dbReference>
<keyword evidence="9" id="KW-1185">Reference proteome</keyword>
<evidence type="ECO:0000256" key="5">
    <source>
        <dbReference type="ARBA" id="ARBA00023242"/>
    </source>
</evidence>
<name>A0A4S4MCA1_9APHY</name>
<protein>
    <recommendedName>
        <fullName evidence="7">HAT C-terminal dimerisation domain-containing protein</fullName>
    </recommendedName>
</protein>
<dbReference type="InterPro" id="IPR008906">
    <property type="entry name" value="HATC_C_dom"/>
</dbReference>
<reference evidence="8 9" key="1">
    <citation type="submission" date="2019-02" db="EMBL/GenBank/DDBJ databases">
        <title>Genome sequencing of the rare red list fungi Antrodiella citrinella (Flaviporus citrinellus).</title>
        <authorList>
            <person name="Buettner E."/>
            <person name="Kellner H."/>
        </authorList>
    </citation>
    <scope>NUCLEOTIDE SEQUENCE [LARGE SCALE GENOMIC DNA]</scope>
    <source>
        <strain evidence="8 9">DSM 108506</strain>
    </source>
</reference>
<feature type="compositionally biased region" description="Low complexity" evidence="6">
    <location>
        <begin position="455"/>
        <end position="464"/>
    </location>
</feature>
<accession>A0A4S4MCA1</accession>
<feature type="region of interest" description="Disordered" evidence="6">
    <location>
        <begin position="426"/>
        <end position="472"/>
    </location>
</feature>
<keyword evidence="5" id="KW-0539">Nucleus</keyword>
<dbReference type="PANTHER" id="PTHR46481:SF10">
    <property type="entry name" value="ZINC FINGER BED DOMAIN-CONTAINING PROTEIN 39"/>
    <property type="match status" value="1"/>
</dbReference>
<evidence type="ECO:0000256" key="3">
    <source>
        <dbReference type="ARBA" id="ARBA00022771"/>
    </source>
</evidence>
<evidence type="ECO:0000256" key="2">
    <source>
        <dbReference type="ARBA" id="ARBA00022723"/>
    </source>
</evidence>
<evidence type="ECO:0000256" key="6">
    <source>
        <dbReference type="SAM" id="MobiDB-lite"/>
    </source>
</evidence>
<dbReference type="OrthoDB" id="2803611at2759"/>
<proteinExistence type="predicted"/>
<evidence type="ECO:0000259" key="7">
    <source>
        <dbReference type="Pfam" id="PF05699"/>
    </source>
</evidence>
<comment type="subcellular location">
    <subcellularLocation>
        <location evidence="1">Nucleus</location>
    </subcellularLocation>
</comment>
<evidence type="ECO:0000256" key="1">
    <source>
        <dbReference type="ARBA" id="ARBA00004123"/>
    </source>
</evidence>
<keyword evidence="2" id="KW-0479">Metal-binding</keyword>
<dbReference type="AlphaFoldDB" id="A0A4S4MCA1"/>
<sequence>MRDLILHQFQVGYAHLKDEIAASLGKISFTTDIWSSLNRTPYLALTGHWLAMPTEEENQIARKENRNVNVPYLKSALLAFHPVFGSHTGKNLAELVLQLVKRAGISDDKIGHFTTDSAANNLTMMEEMEKTLLDPERSPHLNFNHKHNRVPCFAHIVNICAQHTITSIEETQFDEIEKKLDIEDVDIINESVEYDDYAVAVSSGILARARALVTAIRASGQRKDAFRETIIDGNARGLFVESFYDDDGELKTRDTHVKVNELLKDVKTRWDSTYLMVQRLIELRGGIDYFLALPANKDLAMHRFSDTDWLALSDVCNILAVPSSVQQVMSHERTPVLSGAIMAIEMLMTQWERYAETDERAPILRFYIDVGMTWAKTYYTRMDDCPAYVIAMFLNPSCRISWIQQNWDPKFLAIAEATIKDKMAEYEPVGAPPPPPAPVVAQAGPSRDRRNRGSRNPATARPGAGPRGGQLRSLIDSMHGLNLISKPTESDDGPTIEQEYQSYITSRLSEQSTDIFLFWKNNESTHKRLYKMAMDYLPIQATSVPSERIFSSSGETDTKKRNRLTPAVMEALQVLKFMYKSETLNFTGGWASTEKSILNETREISTRDQLADVVAASSPESAERAMDIILAMDEDEVVQGEELEAIN</sequence>
<dbReference type="InterPro" id="IPR052035">
    <property type="entry name" value="ZnF_BED_domain_contain"/>
</dbReference>
<organism evidence="8 9">
    <name type="scientific">Antrodiella citrinella</name>
    <dbReference type="NCBI Taxonomy" id="2447956"/>
    <lineage>
        <taxon>Eukaryota</taxon>
        <taxon>Fungi</taxon>
        <taxon>Dikarya</taxon>
        <taxon>Basidiomycota</taxon>
        <taxon>Agaricomycotina</taxon>
        <taxon>Agaricomycetes</taxon>
        <taxon>Polyporales</taxon>
        <taxon>Steccherinaceae</taxon>
        <taxon>Antrodiella</taxon>
    </lineage>
</organism>
<comment type="caution">
    <text evidence="8">The sequence shown here is derived from an EMBL/GenBank/DDBJ whole genome shotgun (WGS) entry which is preliminary data.</text>
</comment>
<feature type="domain" description="HAT C-terminal dimerisation" evidence="7">
    <location>
        <begin position="501"/>
        <end position="577"/>
    </location>
</feature>
<dbReference type="InterPro" id="IPR012337">
    <property type="entry name" value="RNaseH-like_sf"/>
</dbReference>
<dbReference type="SUPFAM" id="SSF53098">
    <property type="entry name" value="Ribonuclease H-like"/>
    <property type="match status" value="1"/>
</dbReference>
<dbReference type="GO" id="GO:0005634">
    <property type="term" value="C:nucleus"/>
    <property type="evidence" value="ECO:0007669"/>
    <property type="project" value="UniProtKB-SubCell"/>
</dbReference>
<evidence type="ECO:0000313" key="8">
    <source>
        <dbReference type="EMBL" id="THH23039.1"/>
    </source>
</evidence>
<gene>
    <name evidence="8" type="ORF">EUX98_g8138</name>
</gene>
<evidence type="ECO:0000313" key="9">
    <source>
        <dbReference type="Proteomes" id="UP000308730"/>
    </source>
</evidence>
<dbReference type="PANTHER" id="PTHR46481">
    <property type="entry name" value="ZINC FINGER BED DOMAIN-CONTAINING PROTEIN 4"/>
    <property type="match status" value="1"/>
</dbReference>
<keyword evidence="4" id="KW-0862">Zinc</keyword>
<dbReference type="GO" id="GO:0046983">
    <property type="term" value="F:protein dimerization activity"/>
    <property type="evidence" value="ECO:0007669"/>
    <property type="project" value="InterPro"/>
</dbReference>